<organism evidence="1 2">
    <name type="scientific">Lates japonicus</name>
    <name type="common">Japanese lates</name>
    <dbReference type="NCBI Taxonomy" id="270547"/>
    <lineage>
        <taxon>Eukaryota</taxon>
        <taxon>Metazoa</taxon>
        <taxon>Chordata</taxon>
        <taxon>Craniata</taxon>
        <taxon>Vertebrata</taxon>
        <taxon>Euteleostomi</taxon>
        <taxon>Actinopterygii</taxon>
        <taxon>Neopterygii</taxon>
        <taxon>Teleostei</taxon>
        <taxon>Neoteleostei</taxon>
        <taxon>Acanthomorphata</taxon>
        <taxon>Carangaria</taxon>
        <taxon>Carangaria incertae sedis</taxon>
        <taxon>Centropomidae</taxon>
        <taxon>Lates</taxon>
    </lineage>
</organism>
<evidence type="ECO:0000313" key="1">
    <source>
        <dbReference type="EMBL" id="GLD57171.1"/>
    </source>
</evidence>
<keyword evidence="2" id="KW-1185">Reference proteome</keyword>
<comment type="caution">
    <text evidence="1">The sequence shown here is derived from an EMBL/GenBank/DDBJ whole genome shotgun (WGS) entry which is preliminary data.</text>
</comment>
<proteinExistence type="predicted"/>
<dbReference type="Gene3D" id="1.20.1410.10">
    <property type="entry name" value="I/LWEQ domain"/>
    <property type="match status" value="1"/>
</dbReference>
<dbReference type="EMBL" id="BRZM01000029">
    <property type="protein sequence ID" value="GLD57171.1"/>
    <property type="molecule type" value="Genomic_DNA"/>
</dbReference>
<reference evidence="1" key="1">
    <citation type="submission" date="2022-08" db="EMBL/GenBank/DDBJ databases">
        <title>Genome sequencing of akame (Lates japonicus).</title>
        <authorList>
            <person name="Hashiguchi Y."/>
            <person name="Takahashi H."/>
        </authorList>
    </citation>
    <scope>NUCLEOTIDE SEQUENCE</scope>
    <source>
        <strain evidence="1">Kochi</strain>
    </source>
</reference>
<dbReference type="Proteomes" id="UP001279410">
    <property type="component" value="Unassembled WGS sequence"/>
</dbReference>
<evidence type="ECO:0000313" key="2">
    <source>
        <dbReference type="Proteomes" id="UP001279410"/>
    </source>
</evidence>
<gene>
    <name evidence="1" type="ORF">AKAME5_000943500</name>
</gene>
<accession>A0AAD3MPB3</accession>
<dbReference type="GO" id="GO:0003779">
    <property type="term" value="F:actin binding"/>
    <property type="evidence" value="ECO:0007669"/>
    <property type="project" value="InterPro"/>
</dbReference>
<protein>
    <submittedName>
        <fullName evidence="1">Huntingtin-interacting protein 1</fullName>
    </submittedName>
</protein>
<sequence>MFAEFVRGNVNVETASSGLELQQGLGDAYAGAESSCPLPLLWSQLLQDRGAQKILASCTELMQAVKELILSSKICKGTSWKGSSLHEGILYKNSRWTEGLISASSIDRMGSATVAGVRYQSSLGVSYSTTECKADKDSANLHLPVCSRRPWRHRRGCVASTVWEIPD</sequence>
<dbReference type="AlphaFoldDB" id="A0AAD3MPB3"/>
<dbReference type="SUPFAM" id="SSF109885">
    <property type="entry name" value="I/LWEQ domain"/>
    <property type="match status" value="1"/>
</dbReference>
<dbReference type="InterPro" id="IPR035964">
    <property type="entry name" value="I/LWEQ_dom_sf"/>
</dbReference>
<name>A0AAD3MPB3_LATJO</name>